<dbReference type="Pfam" id="PF05926">
    <property type="entry name" value="Phage_GPL"/>
    <property type="match status" value="1"/>
</dbReference>
<feature type="region of interest" description="Disordered" evidence="1">
    <location>
        <begin position="1"/>
        <end position="25"/>
    </location>
</feature>
<sequence length="229" mass="25731">MSMVARTEPGPAEDDITDTEDGDTRISAGAFWPDIVLRELRLAVRLPGRVTTSRLLHTATGAVAHVTRELEAWQQEQQAAGHQTLADVPAPVINGESVNLWHWRNAVYTATRALILERYRDADTTDKGDRRADALDIQTSDLWRDVSWAISDILCRPRILRSCADESEGTGRRHRGFALFPVLRHDAGRHRKGAGCQPRTLPTGILEAGQEVEMPEPEKKKQREMIQLW</sequence>
<gene>
    <name evidence="2" type="primary">L_2</name>
    <name evidence="2" type="ORF">NCTC11181_04550</name>
</gene>
<protein>
    <submittedName>
        <fullName evidence="2">Head completion/stabilization protein L</fullName>
    </submittedName>
</protein>
<dbReference type="EMBL" id="UFYN01000006">
    <property type="protein sequence ID" value="STE75128.1"/>
    <property type="molecule type" value="Genomic_DNA"/>
</dbReference>
<dbReference type="InterPro" id="IPR009225">
    <property type="entry name" value="Phage_head_completion_GpL"/>
</dbReference>
<name>A0A376JX12_ECOLX</name>
<dbReference type="Proteomes" id="UP000254219">
    <property type="component" value="Unassembled WGS sequence"/>
</dbReference>
<reference evidence="2 3" key="1">
    <citation type="submission" date="2018-06" db="EMBL/GenBank/DDBJ databases">
        <authorList>
            <consortium name="Pathogen Informatics"/>
            <person name="Doyle S."/>
        </authorList>
    </citation>
    <scope>NUCLEOTIDE SEQUENCE [LARGE SCALE GENOMIC DNA]</scope>
    <source>
        <strain evidence="2 3">NCTC11181</strain>
    </source>
</reference>
<feature type="compositionally biased region" description="Acidic residues" evidence="1">
    <location>
        <begin position="11"/>
        <end position="21"/>
    </location>
</feature>
<evidence type="ECO:0000256" key="1">
    <source>
        <dbReference type="SAM" id="MobiDB-lite"/>
    </source>
</evidence>
<accession>A0A376JX12</accession>
<organism evidence="2 3">
    <name type="scientific">Escherichia coli</name>
    <dbReference type="NCBI Taxonomy" id="562"/>
    <lineage>
        <taxon>Bacteria</taxon>
        <taxon>Pseudomonadati</taxon>
        <taxon>Pseudomonadota</taxon>
        <taxon>Gammaproteobacteria</taxon>
        <taxon>Enterobacterales</taxon>
        <taxon>Enterobacteriaceae</taxon>
        <taxon>Escherichia</taxon>
    </lineage>
</organism>
<proteinExistence type="predicted"/>
<dbReference type="AlphaFoldDB" id="A0A376JX12"/>
<evidence type="ECO:0000313" key="3">
    <source>
        <dbReference type="Proteomes" id="UP000254219"/>
    </source>
</evidence>
<evidence type="ECO:0000313" key="2">
    <source>
        <dbReference type="EMBL" id="STE75128.1"/>
    </source>
</evidence>